<name>A0A6V7PAG6_ANACO</name>
<gene>
    <name evidence="3" type="ORF">CB5_LOCUS10787</name>
</gene>
<protein>
    <submittedName>
        <fullName evidence="3">Uncharacterized protein</fullName>
    </submittedName>
</protein>
<evidence type="ECO:0000256" key="2">
    <source>
        <dbReference type="SAM" id="Phobius"/>
    </source>
</evidence>
<organism evidence="3">
    <name type="scientific">Ananas comosus var. bracteatus</name>
    <name type="common">red pineapple</name>
    <dbReference type="NCBI Taxonomy" id="296719"/>
    <lineage>
        <taxon>Eukaryota</taxon>
        <taxon>Viridiplantae</taxon>
        <taxon>Streptophyta</taxon>
        <taxon>Embryophyta</taxon>
        <taxon>Tracheophyta</taxon>
        <taxon>Spermatophyta</taxon>
        <taxon>Magnoliopsida</taxon>
        <taxon>Liliopsida</taxon>
        <taxon>Poales</taxon>
        <taxon>Bromeliaceae</taxon>
        <taxon>Bromelioideae</taxon>
        <taxon>Ananas</taxon>
    </lineage>
</organism>
<keyword evidence="2" id="KW-0472">Membrane</keyword>
<dbReference type="EMBL" id="LR862146">
    <property type="protein sequence ID" value="CAD1827576.1"/>
    <property type="molecule type" value="Genomic_DNA"/>
</dbReference>
<accession>A0A6V7PAG6</accession>
<reference evidence="3" key="1">
    <citation type="submission" date="2020-07" db="EMBL/GenBank/DDBJ databases">
        <authorList>
            <person name="Lin J."/>
        </authorList>
    </citation>
    <scope>NUCLEOTIDE SEQUENCE</scope>
</reference>
<evidence type="ECO:0000256" key="1">
    <source>
        <dbReference type="SAM" id="MobiDB-lite"/>
    </source>
</evidence>
<keyword evidence="2" id="KW-0812">Transmembrane</keyword>
<keyword evidence="2" id="KW-1133">Transmembrane helix</keyword>
<feature type="transmembrane region" description="Helical" evidence="2">
    <location>
        <begin position="15"/>
        <end position="44"/>
    </location>
</feature>
<dbReference type="AlphaFoldDB" id="A0A6V7PAG6"/>
<sequence>MACLFTKETTMQWRVILLILTSTYVAYRMLVSMSLGTTVALLCVNLRNTCSNRANILSMVGTAYLLTFSDPAWLGLVSDCCFSKEQEANKTEPRETTTPLADHDPLLK</sequence>
<feature type="region of interest" description="Disordered" evidence="1">
    <location>
        <begin position="86"/>
        <end position="108"/>
    </location>
</feature>
<proteinExistence type="predicted"/>
<evidence type="ECO:0000313" key="3">
    <source>
        <dbReference type="EMBL" id="CAD1827576.1"/>
    </source>
</evidence>